<evidence type="ECO:0000256" key="3">
    <source>
        <dbReference type="SAM" id="Phobius"/>
    </source>
</evidence>
<evidence type="ECO:0000256" key="1">
    <source>
        <dbReference type="ARBA" id="ARBA00022737"/>
    </source>
</evidence>
<evidence type="ECO:0000256" key="2">
    <source>
        <dbReference type="PROSITE-ProRule" id="PRU01193"/>
    </source>
</evidence>
<dbReference type="InterPro" id="IPR002550">
    <property type="entry name" value="CNNM"/>
</dbReference>
<dbReference type="GO" id="GO:0016020">
    <property type="term" value="C:membrane"/>
    <property type="evidence" value="ECO:0007669"/>
    <property type="project" value="UniProtKB-UniRule"/>
</dbReference>
<feature type="transmembrane region" description="Helical" evidence="3">
    <location>
        <begin position="35"/>
        <end position="55"/>
    </location>
</feature>
<evidence type="ECO:0000259" key="4">
    <source>
        <dbReference type="PROSITE" id="PS51846"/>
    </source>
</evidence>
<keyword evidence="2 3" id="KW-0812">Transmembrane</keyword>
<dbReference type="STRING" id="101091.A0A1C7NR74"/>
<evidence type="ECO:0000313" key="6">
    <source>
        <dbReference type="Proteomes" id="UP000093000"/>
    </source>
</evidence>
<dbReference type="SUPFAM" id="SSF54631">
    <property type="entry name" value="CBS-domain pair"/>
    <property type="match status" value="1"/>
</dbReference>
<gene>
    <name evidence="5" type="ORF">A0J61_00359</name>
</gene>
<dbReference type="GO" id="GO:0010960">
    <property type="term" value="P:magnesium ion homeostasis"/>
    <property type="evidence" value="ECO:0007669"/>
    <property type="project" value="InterPro"/>
</dbReference>
<sequence>MALDTTNLSILKLAGTPEQQKHASRILPIRKNGHILLATLLLTNTVINETIPILFDNIFSKGFISVIVSTALLVLFAEIIPQSIFSKHGLAIGAMLVMPVKALIFIWMIISWPIAKLLDHMLGTHTGITYGPSEFGALVELHDKSKHEEGTLRHETADLLQNILSLQMNPIHQIRQFNNPMLLLSSSTVIHVDQIIEYMKEGQSHVVVYDKYDKEDASLLEKEYHVTGVISLKQLLLALVERNESQPIGELASKPFLTCSSTTPIIEVMYRLLKSKNKEQVVLIYRTEKDIKKIKEERLQKIQELNIKRQDGLNRHRRSIGCMSRRLVSSNCRTCGHLSSELLRSTSKSSFNQSVEEGTVCSDVSSSSKIDAEVELGLVGMMTGANILDQLSLDGPHLNFSHHPSNPV</sequence>
<dbReference type="EMBL" id="LUGH01000007">
    <property type="protein sequence ID" value="OBZ91621.1"/>
    <property type="molecule type" value="Genomic_DNA"/>
</dbReference>
<feature type="transmembrane region" description="Helical" evidence="3">
    <location>
        <begin position="61"/>
        <end position="80"/>
    </location>
</feature>
<dbReference type="GO" id="GO:0030026">
    <property type="term" value="P:intracellular manganese ion homeostasis"/>
    <property type="evidence" value="ECO:0007669"/>
    <property type="project" value="TreeGrafter"/>
</dbReference>
<keyword evidence="2 3" id="KW-0472">Membrane</keyword>
<evidence type="ECO:0000313" key="5">
    <source>
        <dbReference type="EMBL" id="OBZ91621.1"/>
    </source>
</evidence>
<proteinExistence type="predicted"/>
<dbReference type="InterPro" id="IPR046342">
    <property type="entry name" value="CBS_dom_sf"/>
</dbReference>
<dbReference type="Gene3D" id="3.10.580.10">
    <property type="entry name" value="CBS-domain"/>
    <property type="match status" value="1"/>
</dbReference>
<dbReference type="PANTHER" id="PTHR12064">
    <property type="entry name" value="METAL TRANSPORTER CNNM"/>
    <property type="match status" value="1"/>
</dbReference>
<keyword evidence="2 3" id="KW-1133">Transmembrane helix</keyword>
<dbReference type="GO" id="GO:0005737">
    <property type="term" value="C:cytoplasm"/>
    <property type="evidence" value="ECO:0007669"/>
    <property type="project" value="TreeGrafter"/>
</dbReference>
<accession>A0A1C7NR74</accession>
<organism evidence="5 6">
    <name type="scientific">Choanephora cucurbitarum</name>
    <dbReference type="NCBI Taxonomy" id="101091"/>
    <lineage>
        <taxon>Eukaryota</taxon>
        <taxon>Fungi</taxon>
        <taxon>Fungi incertae sedis</taxon>
        <taxon>Mucoromycota</taxon>
        <taxon>Mucoromycotina</taxon>
        <taxon>Mucoromycetes</taxon>
        <taxon>Mucorales</taxon>
        <taxon>Mucorineae</taxon>
        <taxon>Choanephoraceae</taxon>
        <taxon>Choanephoroideae</taxon>
        <taxon>Choanephora</taxon>
    </lineage>
</organism>
<dbReference type="PROSITE" id="PS51846">
    <property type="entry name" value="CNNM"/>
    <property type="match status" value="1"/>
</dbReference>
<keyword evidence="1" id="KW-0677">Repeat</keyword>
<comment type="caution">
    <text evidence="5">The sequence shown here is derived from an EMBL/GenBank/DDBJ whole genome shotgun (WGS) entry which is preliminary data.</text>
</comment>
<protein>
    <recommendedName>
        <fullName evidence="4">CNNM transmembrane domain-containing protein</fullName>
    </recommendedName>
</protein>
<dbReference type="InParanoid" id="A0A1C7NR74"/>
<keyword evidence="6" id="KW-1185">Reference proteome</keyword>
<dbReference type="Pfam" id="PF01595">
    <property type="entry name" value="CNNM"/>
    <property type="match status" value="1"/>
</dbReference>
<dbReference type="PANTHER" id="PTHR12064:SF97">
    <property type="entry name" value="METAL TRANSPORTER CNNM-5"/>
    <property type="match status" value="1"/>
</dbReference>
<feature type="transmembrane region" description="Helical" evidence="3">
    <location>
        <begin position="92"/>
        <end position="115"/>
    </location>
</feature>
<dbReference type="InterPro" id="IPR045095">
    <property type="entry name" value="ACDP"/>
</dbReference>
<dbReference type="Proteomes" id="UP000093000">
    <property type="component" value="Unassembled WGS sequence"/>
</dbReference>
<feature type="domain" description="CNNM transmembrane" evidence="4">
    <location>
        <begin position="1"/>
        <end position="156"/>
    </location>
</feature>
<name>A0A1C7NR74_9FUNG</name>
<reference evidence="5 6" key="1">
    <citation type="submission" date="2016-03" db="EMBL/GenBank/DDBJ databases">
        <title>Choanephora cucurbitarum.</title>
        <authorList>
            <person name="Min B."/>
            <person name="Park H."/>
            <person name="Park J.-H."/>
            <person name="Shin H.-D."/>
            <person name="Choi I.-G."/>
        </authorList>
    </citation>
    <scope>NUCLEOTIDE SEQUENCE [LARGE SCALE GENOMIC DNA]</scope>
    <source>
        <strain evidence="5 6">KUS-F28377</strain>
    </source>
</reference>
<dbReference type="OrthoDB" id="5353557at2759"/>
<dbReference type="AlphaFoldDB" id="A0A1C7NR74"/>